<reference evidence="4 5" key="1">
    <citation type="submission" date="2019-07" db="EMBL/GenBank/DDBJ databases">
        <title>Genomic Encyclopedia of Type Strains, Phase IV (KMG-IV): sequencing the most valuable type-strain genomes for metagenomic binning, comparative biology and taxonomic classification.</title>
        <authorList>
            <person name="Goeker M."/>
        </authorList>
    </citation>
    <scope>NUCLEOTIDE SEQUENCE [LARGE SCALE GENOMIC DNA]</scope>
    <source>
        <strain evidence="4 5">SS015</strain>
    </source>
</reference>
<dbReference type="NCBIfam" id="TIGR01905">
    <property type="entry name" value="paired_CXXCH_1"/>
    <property type="match status" value="1"/>
</dbReference>
<keyword evidence="1" id="KW-0732">Signal</keyword>
<dbReference type="InterPro" id="IPR051829">
    <property type="entry name" value="Multiheme_Cytochr_ET"/>
</dbReference>
<dbReference type="RefSeq" id="WP_148897210.1">
    <property type="nucleotide sequence ID" value="NZ_VNIB01000023.1"/>
</dbReference>
<dbReference type="InterPro" id="IPR036280">
    <property type="entry name" value="Multihaem_cyt_sf"/>
</dbReference>
<evidence type="ECO:0000259" key="3">
    <source>
        <dbReference type="Pfam" id="PF09699"/>
    </source>
</evidence>
<dbReference type="EMBL" id="VNIB01000023">
    <property type="protein sequence ID" value="TYO95041.1"/>
    <property type="molecule type" value="Genomic_DNA"/>
</dbReference>
<feature type="domain" description="Doubled CXXCH motif" evidence="3">
    <location>
        <begin position="178"/>
        <end position="217"/>
    </location>
</feature>
<feature type="domain" description="Doubled CXXCH motif" evidence="3">
    <location>
        <begin position="228"/>
        <end position="267"/>
    </location>
</feature>
<dbReference type="InterPro" id="IPR010177">
    <property type="entry name" value="Paired_CXXCH_1"/>
</dbReference>
<dbReference type="Gene3D" id="3.90.10.10">
    <property type="entry name" value="Cytochrome C3"/>
    <property type="match status" value="1"/>
</dbReference>
<dbReference type="SUPFAM" id="SSF48695">
    <property type="entry name" value="Multiheme cytochromes"/>
    <property type="match status" value="1"/>
</dbReference>
<evidence type="ECO:0000256" key="1">
    <source>
        <dbReference type="ARBA" id="ARBA00022729"/>
    </source>
</evidence>
<dbReference type="PANTHER" id="PTHR35038:SF6">
    <property type="entry name" value="SURFACE LOCALIZED DECAHEME CYTOCHROME C LIPOPROTEIN"/>
    <property type="match status" value="1"/>
</dbReference>
<sequence length="330" mass="35716">MKRLLLSLLFAGMLLVGLVSSGGALEIVYPADGTSITRSNFVIVKAGTSPAIEGMIIELNGGRTDMIDVSSPEYKAAFGDFLILQPEFDPGENSIRVEAYAGGKKLAEAKARIWYQVDPLAPPPEGYRPFRMHTPQREALCASCHNMNPDKVELQVADATQNPCASCHKRRLNHKYVHGPAGVWRCAYCHDANGRSTRYAVRKDGDAGLCGECHAEQIRQFQSSPYVHGPVAAGLCSVCHDSHATDNPAQVLAPINDLCLACHDSVRGVPHVARGISGESHPLSGVPDPSRPGRDLSCTGCHDPHSGNSKYYFQNGIRSRFGLCGKCHRK</sequence>
<dbReference type="AlphaFoldDB" id="A0A5D3WFV7"/>
<name>A0A5D3WFV7_9BACT</name>
<accession>A0A5D3WFV7</accession>
<proteinExistence type="predicted"/>
<dbReference type="OrthoDB" id="9783375at2"/>
<dbReference type="Pfam" id="PF09699">
    <property type="entry name" value="Paired_CXXCH_1"/>
    <property type="match status" value="3"/>
</dbReference>
<evidence type="ECO:0000313" key="4">
    <source>
        <dbReference type="EMBL" id="TYO95041.1"/>
    </source>
</evidence>
<organism evidence="4 5">
    <name type="scientific">Geothermobacter ehrlichii</name>
    <dbReference type="NCBI Taxonomy" id="213224"/>
    <lineage>
        <taxon>Bacteria</taxon>
        <taxon>Pseudomonadati</taxon>
        <taxon>Thermodesulfobacteriota</taxon>
        <taxon>Desulfuromonadia</taxon>
        <taxon>Desulfuromonadales</taxon>
        <taxon>Geothermobacteraceae</taxon>
        <taxon>Geothermobacter</taxon>
    </lineage>
</organism>
<dbReference type="Proteomes" id="UP000324159">
    <property type="component" value="Unassembled WGS sequence"/>
</dbReference>
<evidence type="ECO:0000256" key="2">
    <source>
        <dbReference type="SAM" id="MobiDB-lite"/>
    </source>
</evidence>
<protein>
    <submittedName>
        <fullName evidence="4">Putative CXXCH cytochrome family protein</fullName>
    </submittedName>
</protein>
<gene>
    <name evidence="4" type="ORF">EDC39_1234</name>
</gene>
<feature type="region of interest" description="Disordered" evidence="2">
    <location>
        <begin position="276"/>
        <end position="297"/>
    </location>
</feature>
<dbReference type="PANTHER" id="PTHR35038">
    <property type="entry name" value="DISSIMILATORY SULFITE REDUCTASE SIRA"/>
    <property type="match status" value="1"/>
</dbReference>
<evidence type="ECO:0000313" key="5">
    <source>
        <dbReference type="Proteomes" id="UP000324159"/>
    </source>
</evidence>
<comment type="caution">
    <text evidence="4">The sequence shown here is derived from an EMBL/GenBank/DDBJ whole genome shotgun (WGS) entry which is preliminary data.</text>
</comment>
<feature type="domain" description="Doubled CXXCH motif" evidence="3">
    <location>
        <begin position="296"/>
        <end position="329"/>
    </location>
</feature>
<dbReference type="GO" id="GO:0016491">
    <property type="term" value="F:oxidoreductase activity"/>
    <property type="evidence" value="ECO:0007669"/>
    <property type="project" value="TreeGrafter"/>
</dbReference>
<keyword evidence="5" id="KW-1185">Reference proteome</keyword>
<dbReference type="Gene3D" id="1.10.1130.10">
    <property type="entry name" value="Flavocytochrome C3, Chain A"/>
    <property type="match status" value="1"/>
</dbReference>